<proteinExistence type="predicted"/>
<accession>A0A128F3V8</accession>
<protein>
    <submittedName>
        <fullName evidence="1">Uncharacterized protein</fullName>
    </submittedName>
</protein>
<dbReference type="OrthoDB" id="6401137at2"/>
<reference evidence="2" key="1">
    <citation type="submission" date="2016-02" db="EMBL/GenBank/DDBJ databases">
        <authorList>
            <person name="Rodrigo-Torres Lidia"/>
            <person name="Arahal R.David."/>
        </authorList>
    </citation>
    <scope>NUCLEOTIDE SEQUENCE [LARGE SCALE GENOMIC DNA]</scope>
    <source>
        <strain evidence="2">CECT 9029</strain>
    </source>
</reference>
<dbReference type="Gene3D" id="2.40.360.20">
    <property type="match status" value="1"/>
</dbReference>
<dbReference type="AlphaFoldDB" id="A0A128F3V8"/>
<dbReference type="Proteomes" id="UP000071641">
    <property type="component" value="Unassembled WGS sequence"/>
</dbReference>
<organism evidence="1 2">
    <name type="scientific">Grimontia celer</name>
    <dbReference type="NCBI Taxonomy" id="1796497"/>
    <lineage>
        <taxon>Bacteria</taxon>
        <taxon>Pseudomonadati</taxon>
        <taxon>Pseudomonadota</taxon>
        <taxon>Gammaproteobacteria</taxon>
        <taxon>Vibrionales</taxon>
        <taxon>Vibrionaceae</taxon>
        <taxon>Grimontia</taxon>
    </lineage>
</organism>
<sequence>MKSYLLGVSVALFSAGSGGSSGDGNTVAQRANSSACFNESLYSVGTVVNEVNAVIFNGESLSNDSETTEVIQKTSYRGYNDVIEERITNGSGSDNRLYILVDQTEKNVTTLGQILGSDEITYRPNGFVLNYDLALGEKKTFSTVTEYENNALSNTTDYSLEYLRTENITVPAGTFETCVLEFVVDNVNSSGDRLKVVFTQYIGVGNGLTIREDFVSTAENGETMTGSDKLVSATINGNPI</sequence>
<keyword evidence="2" id="KW-1185">Reference proteome</keyword>
<dbReference type="EMBL" id="FIZX01000002">
    <property type="protein sequence ID" value="CZF81245.1"/>
    <property type="molecule type" value="Genomic_DNA"/>
</dbReference>
<gene>
    <name evidence="1" type="ORF">GCE9029_02490</name>
</gene>
<name>A0A128F3V8_9GAMM</name>
<evidence type="ECO:0000313" key="1">
    <source>
        <dbReference type="EMBL" id="CZF81245.1"/>
    </source>
</evidence>
<dbReference type="RefSeq" id="WP_157487812.1">
    <property type="nucleotide sequence ID" value="NZ_FIZX01000002.1"/>
</dbReference>
<evidence type="ECO:0000313" key="2">
    <source>
        <dbReference type="Proteomes" id="UP000071641"/>
    </source>
</evidence>